<evidence type="ECO:0000313" key="2">
    <source>
        <dbReference type="EMBL" id="MCH7409690.1"/>
    </source>
</evidence>
<evidence type="ECO:0000313" key="3">
    <source>
        <dbReference type="Proteomes" id="UP001165489"/>
    </source>
</evidence>
<dbReference type="RefSeq" id="WP_241348010.1">
    <property type="nucleotide sequence ID" value="NZ_JAKZGP010000021.1"/>
</dbReference>
<keyword evidence="2" id="KW-0328">Glycosyltransferase</keyword>
<dbReference type="SUPFAM" id="SSF53756">
    <property type="entry name" value="UDP-Glycosyltransferase/glycogen phosphorylase"/>
    <property type="match status" value="1"/>
</dbReference>
<protein>
    <submittedName>
        <fullName evidence="2">Glycosyltransferase</fullName>
        <ecNumber evidence="2">2.4.-.-</ecNumber>
    </submittedName>
</protein>
<dbReference type="Gene3D" id="3.40.50.2000">
    <property type="entry name" value="Glycogen Phosphorylase B"/>
    <property type="match status" value="2"/>
</dbReference>
<comment type="caution">
    <text evidence="2">The sequence shown here is derived from an EMBL/GenBank/DDBJ whole genome shotgun (WGS) entry which is preliminary data.</text>
</comment>
<gene>
    <name evidence="2" type="ORF">MM239_09815</name>
</gene>
<reference evidence="2" key="1">
    <citation type="submission" date="2022-03" db="EMBL/GenBank/DDBJ databases">
        <title>De novo assembled genomes of Belliella spp. (Cyclobacteriaceae) strains.</title>
        <authorList>
            <person name="Szabo A."/>
            <person name="Korponai K."/>
            <person name="Felfoldi T."/>
        </authorList>
    </citation>
    <scope>NUCLEOTIDE SEQUENCE</scope>
    <source>
        <strain evidence="2">DSM 111904</strain>
    </source>
</reference>
<dbReference type="PANTHER" id="PTHR46401:SF2">
    <property type="entry name" value="GLYCOSYLTRANSFERASE WBBK-RELATED"/>
    <property type="match status" value="1"/>
</dbReference>
<dbReference type="EMBL" id="JAKZGP010000021">
    <property type="protein sequence ID" value="MCH7409690.1"/>
    <property type="molecule type" value="Genomic_DNA"/>
</dbReference>
<dbReference type="Proteomes" id="UP001165489">
    <property type="component" value="Unassembled WGS sequence"/>
</dbReference>
<keyword evidence="1 2" id="KW-0808">Transferase</keyword>
<organism evidence="2 3">
    <name type="scientific">Belliella filtrata</name>
    <dbReference type="NCBI Taxonomy" id="2923435"/>
    <lineage>
        <taxon>Bacteria</taxon>
        <taxon>Pseudomonadati</taxon>
        <taxon>Bacteroidota</taxon>
        <taxon>Cytophagia</taxon>
        <taxon>Cytophagales</taxon>
        <taxon>Cyclobacteriaceae</taxon>
        <taxon>Belliella</taxon>
    </lineage>
</organism>
<sequence length="387" mass="44607">MIFKKKILVISSRPLFPLIGGDRVRTFNTLKILSEKYNIDLIFLKEKDGEILELDELKKYTKTIKCFEFSKFKYFLNTAIGLISNTLPLQVNYYYFKKVADYIDKLVGENEYEFLFSFHIRMTNYLERFNLVKVVDLVDSIGLNYSKAKESSSGIWKLIYNIESTRVCKYEIDISNRFDKVIVISQVDKEFIGNDKIKVIGNFVKTKNVEDDVDVKMFSLSFLGKMNYEPNISAIKYFMYKVYPKLKSKLNDLEFNIIGAYPTKEIRNFERVPGVKVTGFVDDPYEILVKSQIVIAPMVSGAGIQNKILEAMSLGKCVVTTRIGADGLNFLTGNELIVCDDTQSLLLRLEELLNDNNLCVQIGLNAISYINNYHSYEKVKSNYLSYL</sequence>
<dbReference type="Pfam" id="PF13692">
    <property type="entry name" value="Glyco_trans_1_4"/>
    <property type="match status" value="1"/>
</dbReference>
<evidence type="ECO:0000256" key="1">
    <source>
        <dbReference type="ARBA" id="ARBA00022679"/>
    </source>
</evidence>
<dbReference type="EC" id="2.4.-.-" evidence="2"/>
<dbReference type="GO" id="GO:0016757">
    <property type="term" value="F:glycosyltransferase activity"/>
    <property type="evidence" value="ECO:0007669"/>
    <property type="project" value="UniProtKB-KW"/>
</dbReference>
<dbReference type="PANTHER" id="PTHR46401">
    <property type="entry name" value="GLYCOSYLTRANSFERASE WBBK-RELATED"/>
    <property type="match status" value="1"/>
</dbReference>
<keyword evidence="3" id="KW-1185">Reference proteome</keyword>
<accession>A0ABS9V0Z5</accession>
<name>A0ABS9V0Z5_9BACT</name>
<proteinExistence type="predicted"/>